<dbReference type="PROSITE" id="PS01296">
    <property type="entry name" value="RSMI"/>
    <property type="match status" value="1"/>
</dbReference>
<evidence type="ECO:0000259" key="8">
    <source>
        <dbReference type="Pfam" id="PF23016"/>
    </source>
</evidence>
<evidence type="ECO:0000256" key="3">
    <source>
        <dbReference type="ARBA" id="ARBA00022603"/>
    </source>
</evidence>
<comment type="similarity">
    <text evidence="6">Belongs to the methyltransferase superfamily. RsmI family.</text>
</comment>
<organism evidence="9 10">
    <name type="scientific">Pigmentiphaga kullae</name>
    <dbReference type="NCBI Taxonomy" id="151784"/>
    <lineage>
        <taxon>Bacteria</taxon>
        <taxon>Pseudomonadati</taxon>
        <taxon>Pseudomonadota</taxon>
        <taxon>Betaproteobacteria</taxon>
        <taxon>Burkholderiales</taxon>
        <taxon>Alcaligenaceae</taxon>
        <taxon>Pigmentiphaga</taxon>
    </lineage>
</organism>
<dbReference type="RefSeq" id="WP_130356932.1">
    <property type="nucleotide sequence ID" value="NZ_SGXC01000001.1"/>
</dbReference>
<dbReference type="Pfam" id="PF23016">
    <property type="entry name" value="RsmI_C"/>
    <property type="match status" value="1"/>
</dbReference>
<dbReference type="Proteomes" id="UP000292445">
    <property type="component" value="Unassembled WGS sequence"/>
</dbReference>
<evidence type="ECO:0000256" key="6">
    <source>
        <dbReference type="HAMAP-Rule" id="MF_01877"/>
    </source>
</evidence>
<dbReference type="NCBIfam" id="TIGR00096">
    <property type="entry name" value="16S rRNA (cytidine(1402)-2'-O)-methyltransferase"/>
    <property type="match status" value="1"/>
</dbReference>
<dbReference type="InterPro" id="IPR053910">
    <property type="entry name" value="RsmI_HTH"/>
</dbReference>
<keyword evidence="10" id="KW-1185">Reference proteome</keyword>
<accession>A0A4Q7NLD7</accession>
<protein>
    <recommendedName>
        <fullName evidence="6">Ribosomal RNA small subunit methyltransferase I</fullName>
        <ecNumber evidence="6">2.1.1.198</ecNumber>
    </recommendedName>
    <alternativeName>
        <fullName evidence="6">16S rRNA 2'-O-ribose C1402 methyltransferase</fullName>
    </alternativeName>
    <alternativeName>
        <fullName evidence="6">rRNA (cytidine-2'-O-)-methyltransferase RsmI</fullName>
    </alternativeName>
</protein>
<dbReference type="AlphaFoldDB" id="A0A4Q7NLD7"/>
<dbReference type="PIRSF" id="PIRSF005917">
    <property type="entry name" value="MTase_YraL"/>
    <property type="match status" value="1"/>
</dbReference>
<keyword evidence="4 6" id="KW-0808">Transferase</keyword>
<keyword evidence="1 6" id="KW-0963">Cytoplasm</keyword>
<dbReference type="InterPro" id="IPR018063">
    <property type="entry name" value="SAM_MeTrfase_RsmI_CS"/>
</dbReference>
<keyword evidence="2 6" id="KW-0698">rRNA processing</keyword>
<dbReference type="InterPro" id="IPR008189">
    <property type="entry name" value="rRNA_ssu_MeTfrase_I"/>
</dbReference>
<dbReference type="Gene3D" id="3.30.950.10">
    <property type="entry name" value="Methyltransferase, Cobalt-precorrin-4 Transmethylase, Domain 2"/>
    <property type="match status" value="1"/>
</dbReference>
<dbReference type="CDD" id="cd11648">
    <property type="entry name" value="RsmI"/>
    <property type="match status" value="1"/>
</dbReference>
<dbReference type="InterPro" id="IPR014776">
    <property type="entry name" value="4pyrrole_Mease_sub2"/>
</dbReference>
<dbReference type="PANTHER" id="PTHR46111:SF1">
    <property type="entry name" value="RIBOSOMAL RNA SMALL SUBUNIT METHYLTRANSFERASE I"/>
    <property type="match status" value="1"/>
</dbReference>
<dbReference type="PANTHER" id="PTHR46111">
    <property type="entry name" value="RIBOSOMAL RNA SMALL SUBUNIT METHYLTRANSFERASE I"/>
    <property type="match status" value="1"/>
</dbReference>
<comment type="caution">
    <text evidence="9">The sequence shown here is derived from an EMBL/GenBank/DDBJ whole genome shotgun (WGS) entry which is preliminary data.</text>
</comment>
<evidence type="ECO:0000313" key="9">
    <source>
        <dbReference type="EMBL" id="RZS85772.1"/>
    </source>
</evidence>
<dbReference type="InterPro" id="IPR000878">
    <property type="entry name" value="4pyrrol_Mease"/>
</dbReference>
<dbReference type="GO" id="GO:0070677">
    <property type="term" value="F:rRNA (cytosine-2'-O-)-methyltransferase activity"/>
    <property type="evidence" value="ECO:0007669"/>
    <property type="project" value="UniProtKB-UniRule"/>
</dbReference>
<comment type="function">
    <text evidence="6">Catalyzes the 2'-O-methylation of the ribose of cytidine 1402 (C1402) in 16S rRNA.</text>
</comment>
<evidence type="ECO:0000256" key="5">
    <source>
        <dbReference type="ARBA" id="ARBA00022691"/>
    </source>
</evidence>
<comment type="subcellular location">
    <subcellularLocation>
        <location evidence="6">Cytoplasm</location>
    </subcellularLocation>
</comment>
<evidence type="ECO:0000259" key="7">
    <source>
        <dbReference type="Pfam" id="PF00590"/>
    </source>
</evidence>
<name>A0A4Q7NLD7_9BURK</name>
<dbReference type="Pfam" id="PF00590">
    <property type="entry name" value="TP_methylase"/>
    <property type="match status" value="1"/>
</dbReference>
<evidence type="ECO:0000256" key="2">
    <source>
        <dbReference type="ARBA" id="ARBA00022552"/>
    </source>
</evidence>
<dbReference type="EMBL" id="SGXC01000001">
    <property type="protein sequence ID" value="RZS85772.1"/>
    <property type="molecule type" value="Genomic_DNA"/>
</dbReference>
<dbReference type="GO" id="GO:0005737">
    <property type="term" value="C:cytoplasm"/>
    <property type="evidence" value="ECO:0007669"/>
    <property type="project" value="UniProtKB-SubCell"/>
</dbReference>
<proteinExistence type="inferred from homology"/>
<reference evidence="9 10" key="1">
    <citation type="submission" date="2019-02" db="EMBL/GenBank/DDBJ databases">
        <title>Genomic Encyclopedia of Type Strains, Phase IV (KMG-IV): sequencing the most valuable type-strain genomes for metagenomic binning, comparative biology and taxonomic classification.</title>
        <authorList>
            <person name="Goeker M."/>
        </authorList>
    </citation>
    <scope>NUCLEOTIDE SEQUENCE [LARGE SCALE GENOMIC DNA]</scope>
    <source>
        <strain evidence="9 10">K24</strain>
    </source>
</reference>
<dbReference type="OrthoDB" id="9809084at2"/>
<evidence type="ECO:0000256" key="4">
    <source>
        <dbReference type="ARBA" id="ARBA00022679"/>
    </source>
</evidence>
<dbReference type="Gene3D" id="3.40.1010.10">
    <property type="entry name" value="Cobalt-precorrin-4 Transmethylase, Domain 1"/>
    <property type="match status" value="1"/>
</dbReference>
<dbReference type="FunFam" id="3.40.1010.10:FF:000007">
    <property type="entry name" value="Ribosomal RNA small subunit methyltransferase I"/>
    <property type="match status" value="1"/>
</dbReference>
<gene>
    <name evidence="6" type="primary">rsmI</name>
    <name evidence="9" type="ORF">EV675_1802</name>
</gene>
<dbReference type="EC" id="2.1.1.198" evidence="6"/>
<evidence type="ECO:0000256" key="1">
    <source>
        <dbReference type="ARBA" id="ARBA00022490"/>
    </source>
</evidence>
<comment type="catalytic activity">
    <reaction evidence="6">
        <text>cytidine(1402) in 16S rRNA + S-adenosyl-L-methionine = 2'-O-methylcytidine(1402) in 16S rRNA + S-adenosyl-L-homocysteine + H(+)</text>
        <dbReference type="Rhea" id="RHEA:42924"/>
        <dbReference type="Rhea" id="RHEA-COMP:10285"/>
        <dbReference type="Rhea" id="RHEA-COMP:10286"/>
        <dbReference type="ChEBI" id="CHEBI:15378"/>
        <dbReference type="ChEBI" id="CHEBI:57856"/>
        <dbReference type="ChEBI" id="CHEBI:59789"/>
        <dbReference type="ChEBI" id="CHEBI:74495"/>
        <dbReference type="ChEBI" id="CHEBI:82748"/>
        <dbReference type="EC" id="2.1.1.198"/>
    </reaction>
</comment>
<dbReference type="InterPro" id="IPR014777">
    <property type="entry name" value="4pyrrole_Mease_sub1"/>
</dbReference>
<keyword evidence="5 6" id="KW-0949">S-adenosyl-L-methionine</keyword>
<dbReference type="HAMAP" id="MF_01877">
    <property type="entry name" value="16SrRNA_methyltr_I"/>
    <property type="match status" value="1"/>
</dbReference>
<keyword evidence="3 6" id="KW-0489">Methyltransferase</keyword>
<evidence type="ECO:0000313" key="10">
    <source>
        <dbReference type="Proteomes" id="UP000292445"/>
    </source>
</evidence>
<sequence>MDNEIESSRPAAGAWERLADKVAAQHWPAPALYVVATPIGNLGDLSLRAQACLQRADVIAAEDTRMTRPLLDAWGISTPLMAAHRHNEAQAAQAIVGRLAAGERVALVSDAGAPGVSDPGSRIVREVRAAGHPVVPVPGASAVIAALMASGATSDENPAFVFAGFPPPKAAARQRWLAQWCALPAPVVMYESPHRMAATMADLLAVCGAARQLTVARELTKRFEEIATVPLAGAQAWLAAHPQRAQGEFVLIVEAAPEEAAGALDARADEVLRALLEVLSVRDSAKVAARITGAPRDALYARALALKDA</sequence>
<feature type="domain" description="Tetrapyrrole methylase" evidence="7">
    <location>
        <begin position="32"/>
        <end position="232"/>
    </location>
</feature>
<dbReference type="SUPFAM" id="SSF53790">
    <property type="entry name" value="Tetrapyrrole methylase"/>
    <property type="match status" value="1"/>
</dbReference>
<feature type="domain" description="RsmI HTH" evidence="8">
    <location>
        <begin position="263"/>
        <end position="307"/>
    </location>
</feature>
<dbReference type="InterPro" id="IPR035996">
    <property type="entry name" value="4pyrrol_Methylase_sf"/>
</dbReference>